<dbReference type="Proteomes" id="UP001177670">
    <property type="component" value="Unassembled WGS sequence"/>
</dbReference>
<dbReference type="EMBL" id="JAHYIQ010000024">
    <property type="protein sequence ID" value="KAK1121917.1"/>
    <property type="molecule type" value="Genomic_DNA"/>
</dbReference>
<proteinExistence type="predicted"/>
<feature type="region of interest" description="Disordered" evidence="1">
    <location>
        <begin position="148"/>
        <end position="167"/>
    </location>
</feature>
<evidence type="ECO:0000313" key="2">
    <source>
        <dbReference type="EMBL" id="KAK1121917.1"/>
    </source>
</evidence>
<accession>A0AA40FN57</accession>
<keyword evidence="3" id="KW-1185">Reference proteome</keyword>
<reference evidence="2" key="1">
    <citation type="submission" date="2021-10" db="EMBL/GenBank/DDBJ databases">
        <title>Melipona bicolor Genome sequencing and assembly.</title>
        <authorList>
            <person name="Araujo N.S."/>
            <person name="Arias M.C."/>
        </authorList>
    </citation>
    <scope>NUCLEOTIDE SEQUENCE</scope>
    <source>
        <strain evidence="2">USP_2M_L1-L4_2017</strain>
        <tissue evidence="2">Whole body</tissue>
    </source>
</reference>
<comment type="caution">
    <text evidence="2">The sequence shown here is derived from an EMBL/GenBank/DDBJ whole genome shotgun (WGS) entry which is preliminary data.</text>
</comment>
<dbReference type="AlphaFoldDB" id="A0AA40FN57"/>
<feature type="compositionally biased region" description="Basic and acidic residues" evidence="1">
    <location>
        <begin position="153"/>
        <end position="163"/>
    </location>
</feature>
<gene>
    <name evidence="2" type="ORF">K0M31_009767</name>
</gene>
<sequence>MNCAYQYSHPAHPQNVMTMPPTAVQQPQHSTDTEYLEFKVHGLTTVIRELIEAIEESTNDSWCVPSSDQLMLDRIPHRRLPSATTSWAVRGRNTLPLIVHLPVAKEANAGRHAPRLPGFSLTRCQFISANSIRAIANRISRNRISRSTGRIRGKGDSVKHGEVGEQLDTDSETDTCVLELRGRPSCHVINHESKALALTSSNDVHGQ</sequence>
<organism evidence="2 3">
    <name type="scientific">Melipona bicolor</name>
    <dbReference type="NCBI Taxonomy" id="60889"/>
    <lineage>
        <taxon>Eukaryota</taxon>
        <taxon>Metazoa</taxon>
        <taxon>Ecdysozoa</taxon>
        <taxon>Arthropoda</taxon>
        <taxon>Hexapoda</taxon>
        <taxon>Insecta</taxon>
        <taxon>Pterygota</taxon>
        <taxon>Neoptera</taxon>
        <taxon>Endopterygota</taxon>
        <taxon>Hymenoptera</taxon>
        <taxon>Apocrita</taxon>
        <taxon>Aculeata</taxon>
        <taxon>Apoidea</taxon>
        <taxon>Anthophila</taxon>
        <taxon>Apidae</taxon>
        <taxon>Melipona</taxon>
    </lineage>
</organism>
<protein>
    <submittedName>
        <fullName evidence="2">Uncharacterized protein</fullName>
    </submittedName>
</protein>
<evidence type="ECO:0000256" key="1">
    <source>
        <dbReference type="SAM" id="MobiDB-lite"/>
    </source>
</evidence>
<evidence type="ECO:0000313" key="3">
    <source>
        <dbReference type="Proteomes" id="UP001177670"/>
    </source>
</evidence>
<name>A0AA40FN57_9HYME</name>